<dbReference type="HOGENOM" id="CLU_2653893_0_0_1"/>
<evidence type="ECO:0000313" key="8">
    <source>
        <dbReference type="Proteomes" id="UP000005207"/>
    </source>
</evidence>
<evidence type="ECO:0000256" key="6">
    <source>
        <dbReference type="SAM" id="Phobius"/>
    </source>
</evidence>
<dbReference type="GeneTree" id="ENSGT00940000177235"/>
<dbReference type="Proteomes" id="UP000005207">
    <property type="component" value="Linkage group LG15"/>
</dbReference>
<dbReference type="InParanoid" id="I3KPK0"/>
<keyword evidence="4" id="KW-0929">Antimicrobial</keyword>
<dbReference type="AlphaFoldDB" id="I3KPK0"/>
<evidence type="ECO:0000256" key="3">
    <source>
        <dbReference type="ARBA" id="ARBA00022525"/>
    </source>
</evidence>
<reference evidence="7" key="3">
    <citation type="submission" date="2025-09" db="UniProtKB">
        <authorList>
            <consortium name="Ensembl"/>
        </authorList>
    </citation>
    <scope>IDENTIFICATION</scope>
</reference>
<sequence>MSKQTEIISCRLYTTYFPKAEELKSLSIRKVCNVKYVIIFLLYFELAAQNQQFIISLVSRMKCTMLFLVLSMVVLMAEPGEAFIHHIIGGLISVGKHIHGLIHGHGNVKQQQQQQEQLNQRSFNREQFKRERAAFN</sequence>
<dbReference type="GO" id="GO:0005576">
    <property type="term" value="C:extracellular region"/>
    <property type="evidence" value="ECO:0007669"/>
    <property type="project" value="UniProtKB-SubCell"/>
</dbReference>
<organism evidence="7 8">
    <name type="scientific">Oreochromis niloticus</name>
    <name type="common">Nile tilapia</name>
    <name type="synonym">Tilapia nilotica</name>
    <dbReference type="NCBI Taxonomy" id="8128"/>
    <lineage>
        <taxon>Eukaryota</taxon>
        <taxon>Metazoa</taxon>
        <taxon>Chordata</taxon>
        <taxon>Craniata</taxon>
        <taxon>Vertebrata</taxon>
        <taxon>Euteleostomi</taxon>
        <taxon>Actinopterygii</taxon>
        <taxon>Neopterygii</taxon>
        <taxon>Teleostei</taxon>
        <taxon>Neoteleostei</taxon>
        <taxon>Acanthomorphata</taxon>
        <taxon>Ovalentaria</taxon>
        <taxon>Cichlomorphae</taxon>
        <taxon>Cichliformes</taxon>
        <taxon>Cichlidae</taxon>
        <taxon>African cichlids</taxon>
        <taxon>Pseudocrenilabrinae</taxon>
        <taxon>Oreochromini</taxon>
        <taxon>Oreochromis</taxon>
    </lineage>
</organism>
<keyword evidence="6" id="KW-0472">Membrane</keyword>
<keyword evidence="6" id="KW-1133">Transmembrane helix</keyword>
<evidence type="ECO:0000256" key="2">
    <source>
        <dbReference type="ARBA" id="ARBA00007419"/>
    </source>
</evidence>
<comment type="similarity">
    <text evidence="2">Belongs to the pleurocidin family.</text>
</comment>
<keyword evidence="6" id="KW-0812">Transmembrane</keyword>
<keyword evidence="5" id="KW-0044">Antibiotic</keyword>
<dbReference type="Ensembl" id="ENSONIT00000023065.2">
    <property type="protein sequence ID" value="ENSONIP00000023045.2"/>
    <property type="gene ID" value="ENSONIG00000018303.2"/>
</dbReference>
<dbReference type="InterPro" id="IPR012515">
    <property type="entry name" value="Antimicrobial12"/>
</dbReference>
<keyword evidence="8" id="KW-1185">Reference proteome</keyword>
<dbReference type="GO" id="GO:0042742">
    <property type="term" value="P:defense response to bacterium"/>
    <property type="evidence" value="ECO:0007669"/>
    <property type="project" value="UniProtKB-KW"/>
</dbReference>
<evidence type="ECO:0000256" key="1">
    <source>
        <dbReference type="ARBA" id="ARBA00004613"/>
    </source>
</evidence>
<keyword evidence="3" id="KW-0964">Secreted</keyword>
<proteinExistence type="inferred from homology"/>
<name>I3KPK0_ORENI</name>
<reference evidence="8" key="1">
    <citation type="submission" date="2012-01" db="EMBL/GenBank/DDBJ databases">
        <title>The Genome Sequence of Oreochromis niloticus (Nile Tilapia).</title>
        <authorList>
            <consortium name="Broad Institute Genome Assembly Team"/>
            <consortium name="Broad Institute Sequencing Platform"/>
            <person name="Di Palma F."/>
            <person name="Johnson J."/>
            <person name="Lander E.S."/>
            <person name="Lindblad-Toh K."/>
        </authorList>
    </citation>
    <scope>NUCLEOTIDE SEQUENCE [LARGE SCALE GENOMIC DNA]</scope>
</reference>
<reference evidence="7" key="2">
    <citation type="submission" date="2025-08" db="UniProtKB">
        <authorList>
            <consortium name="Ensembl"/>
        </authorList>
    </citation>
    <scope>IDENTIFICATION</scope>
</reference>
<evidence type="ECO:0000256" key="4">
    <source>
        <dbReference type="ARBA" id="ARBA00022529"/>
    </source>
</evidence>
<dbReference type="Pfam" id="PF08107">
    <property type="entry name" value="Antimicrobial12"/>
    <property type="match status" value="1"/>
</dbReference>
<accession>I3KPK0</accession>
<evidence type="ECO:0000313" key="7">
    <source>
        <dbReference type="Ensembl" id="ENSONIP00000023045.2"/>
    </source>
</evidence>
<feature type="transmembrane region" description="Helical" evidence="6">
    <location>
        <begin position="54"/>
        <end position="77"/>
    </location>
</feature>
<comment type="subcellular location">
    <subcellularLocation>
        <location evidence="1">Secreted</location>
    </subcellularLocation>
</comment>
<protein>
    <submittedName>
        <fullName evidence="7">Uncharacterized protein</fullName>
    </submittedName>
</protein>
<evidence type="ECO:0000256" key="5">
    <source>
        <dbReference type="ARBA" id="ARBA00023022"/>
    </source>
</evidence>